<organism evidence="1 2">
    <name type="scientific">Myotis myotis</name>
    <name type="common">Greater mouse-eared bat</name>
    <name type="synonym">Vespertilio myotis</name>
    <dbReference type="NCBI Taxonomy" id="51298"/>
    <lineage>
        <taxon>Eukaryota</taxon>
        <taxon>Metazoa</taxon>
        <taxon>Chordata</taxon>
        <taxon>Craniata</taxon>
        <taxon>Vertebrata</taxon>
        <taxon>Euteleostomi</taxon>
        <taxon>Mammalia</taxon>
        <taxon>Eutheria</taxon>
        <taxon>Laurasiatheria</taxon>
        <taxon>Chiroptera</taxon>
        <taxon>Yangochiroptera</taxon>
        <taxon>Vespertilionidae</taxon>
        <taxon>Myotis</taxon>
    </lineage>
</organism>
<comment type="caution">
    <text evidence="1">The sequence shown here is derived from an EMBL/GenBank/DDBJ whole genome shotgun (WGS) entry which is preliminary data.</text>
</comment>
<keyword evidence="2" id="KW-1185">Reference proteome</keyword>
<evidence type="ECO:0000313" key="1">
    <source>
        <dbReference type="EMBL" id="KAF6336853.1"/>
    </source>
</evidence>
<name>A0A7J7WHK2_MYOMY</name>
<reference evidence="1 2" key="1">
    <citation type="journal article" date="2020" name="Nature">
        <title>Six reference-quality genomes reveal evolution of bat adaptations.</title>
        <authorList>
            <person name="Jebb D."/>
            <person name="Huang Z."/>
            <person name="Pippel M."/>
            <person name="Hughes G.M."/>
            <person name="Lavrichenko K."/>
            <person name="Devanna P."/>
            <person name="Winkler S."/>
            <person name="Jermiin L.S."/>
            <person name="Skirmuntt E.C."/>
            <person name="Katzourakis A."/>
            <person name="Burkitt-Gray L."/>
            <person name="Ray D.A."/>
            <person name="Sullivan K.A.M."/>
            <person name="Roscito J.G."/>
            <person name="Kirilenko B.M."/>
            <person name="Davalos L.M."/>
            <person name="Corthals A.P."/>
            <person name="Power M.L."/>
            <person name="Jones G."/>
            <person name="Ransome R.D."/>
            <person name="Dechmann D.K.N."/>
            <person name="Locatelli A.G."/>
            <person name="Puechmaille S.J."/>
            <person name="Fedrigo O."/>
            <person name="Jarvis E.D."/>
            <person name="Hiller M."/>
            <person name="Vernes S.C."/>
            <person name="Myers E.W."/>
            <person name="Teeling E.C."/>
        </authorList>
    </citation>
    <scope>NUCLEOTIDE SEQUENCE [LARGE SCALE GENOMIC DNA]</scope>
    <source>
        <strain evidence="1">MMyoMyo1</strain>
        <tissue evidence="1">Flight muscle</tissue>
    </source>
</reference>
<accession>A0A7J7WHK2</accession>
<dbReference type="Proteomes" id="UP000527355">
    <property type="component" value="Unassembled WGS sequence"/>
</dbReference>
<dbReference type="AlphaFoldDB" id="A0A7J7WHK2"/>
<sequence>MLTLQRRERETQKETLRNAFRHPWLFLWSIALQQTLWALESEKEEKHTKRSNLILVKTKNFFFFKLKETYSPWVGDSNNYCSHGRVNSVGAGLSARLNTVLEEIYVWGGGGEGKGASVHFKIQNVDLLQRGLFKVKEAKLSWPLAWNHLNSETLLQRTCAWSHFPLLHPEVWCKSSCAY</sequence>
<proteinExistence type="predicted"/>
<gene>
    <name evidence="1" type="ORF">mMyoMyo1_012061</name>
</gene>
<protein>
    <submittedName>
        <fullName evidence="1">Uncharacterized protein</fullName>
    </submittedName>
</protein>
<evidence type="ECO:0000313" key="2">
    <source>
        <dbReference type="Proteomes" id="UP000527355"/>
    </source>
</evidence>
<dbReference type="EMBL" id="JABWUV010000008">
    <property type="protein sequence ID" value="KAF6336853.1"/>
    <property type="molecule type" value="Genomic_DNA"/>
</dbReference>